<evidence type="ECO:0000313" key="9">
    <source>
        <dbReference type="EMBL" id="NYT37877.1"/>
    </source>
</evidence>
<feature type="compositionally biased region" description="Low complexity" evidence="6">
    <location>
        <begin position="187"/>
        <end position="197"/>
    </location>
</feature>
<evidence type="ECO:0000256" key="1">
    <source>
        <dbReference type="ARBA" id="ARBA00004286"/>
    </source>
</evidence>
<reference evidence="9 10" key="1">
    <citation type="submission" date="2020-07" db="EMBL/GenBank/DDBJ databases">
        <title>Taxonomic revisions and descriptions of new bacterial species based on genomic comparisons in the high-G+C-content subgroup of the family Alcaligenaceae.</title>
        <authorList>
            <person name="Szabo A."/>
            <person name="Felfoldi T."/>
        </authorList>
    </citation>
    <scope>NUCLEOTIDE SEQUENCE [LARGE SCALE GENOMIC DNA]</scope>
    <source>
        <strain evidence="9 10">DSM 25264</strain>
    </source>
</reference>
<dbReference type="Proteomes" id="UP000580517">
    <property type="component" value="Unassembled WGS sequence"/>
</dbReference>
<dbReference type="PROSITE" id="PS50280">
    <property type="entry name" value="SET"/>
    <property type="match status" value="1"/>
</dbReference>
<dbReference type="SUPFAM" id="SSF82199">
    <property type="entry name" value="SET domain"/>
    <property type="match status" value="1"/>
</dbReference>
<evidence type="ECO:0000256" key="4">
    <source>
        <dbReference type="ARBA" id="ARBA00022679"/>
    </source>
</evidence>
<dbReference type="InterPro" id="IPR050777">
    <property type="entry name" value="SET2_Histone-Lys_MeTrsfase"/>
</dbReference>
<accession>A0A853FD58</accession>
<dbReference type="PANTHER" id="PTHR22884">
    <property type="entry name" value="SET DOMAIN PROTEINS"/>
    <property type="match status" value="1"/>
</dbReference>
<dbReference type="InterPro" id="IPR046341">
    <property type="entry name" value="SET_dom_sf"/>
</dbReference>
<proteinExistence type="predicted"/>
<feature type="domain" description="Post-SET" evidence="8">
    <location>
        <begin position="134"/>
        <end position="150"/>
    </location>
</feature>
<gene>
    <name evidence="9" type="ORF">H0A68_13405</name>
</gene>
<feature type="region of interest" description="Disordered" evidence="6">
    <location>
        <begin position="155"/>
        <end position="249"/>
    </location>
</feature>
<feature type="compositionally biased region" description="Basic and acidic residues" evidence="6">
    <location>
        <begin position="226"/>
        <end position="238"/>
    </location>
</feature>
<feature type="compositionally biased region" description="Basic and acidic residues" evidence="6">
    <location>
        <begin position="166"/>
        <end position="181"/>
    </location>
</feature>
<evidence type="ECO:0000256" key="3">
    <source>
        <dbReference type="ARBA" id="ARBA00022603"/>
    </source>
</evidence>
<feature type="domain" description="SET" evidence="7">
    <location>
        <begin position="7"/>
        <end position="121"/>
    </location>
</feature>
<dbReference type="InterPro" id="IPR003616">
    <property type="entry name" value="Post-SET_dom"/>
</dbReference>
<evidence type="ECO:0000256" key="5">
    <source>
        <dbReference type="ARBA" id="ARBA00022691"/>
    </source>
</evidence>
<keyword evidence="3 9" id="KW-0489">Methyltransferase</keyword>
<comment type="caution">
    <text evidence="9">The sequence shown here is derived from an EMBL/GenBank/DDBJ whole genome shotgun (WGS) entry which is preliminary data.</text>
</comment>
<dbReference type="GO" id="GO:0005694">
    <property type="term" value="C:chromosome"/>
    <property type="evidence" value="ECO:0007669"/>
    <property type="project" value="UniProtKB-SubCell"/>
</dbReference>
<feature type="compositionally biased region" description="Basic and acidic residues" evidence="6">
    <location>
        <begin position="198"/>
        <end position="218"/>
    </location>
</feature>
<dbReference type="Pfam" id="PF00856">
    <property type="entry name" value="SET"/>
    <property type="match status" value="1"/>
</dbReference>
<protein>
    <submittedName>
        <fullName evidence="9">SET domain-containing protein-lysine N-methyltransferase</fullName>
    </submittedName>
</protein>
<organism evidence="9 10">
    <name type="scientific">Allopusillimonas soli</name>
    <dbReference type="NCBI Taxonomy" id="659016"/>
    <lineage>
        <taxon>Bacteria</taxon>
        <taxon>Pseudomonadati</taxon>
        <taxon>Pseudomonadota</taxon>
        <taxon>Betaproteobacteria</taxon>
        <taxon>Burkholderiales</taxon>
        <taxon>Alcaligenaceae</taxon>
        <taxon>Allopusillimonas</taxon>
    </lineage>
</organism>
<evidence type="ECO:0000259" key="7">
    <source>
        <dbReference type="PROSITE" id="PS50280"/>
    </source>
</evidence>
<dbReference type="OrthoDB" id="9790349at2"/>
<keyword evidence="5" id="KW-0949">S-adenosyl-L-methionine</keyword>
<dbReference type="GO" id="GO:0032259">
    <property type="term" value="P:methylation"/>
    <property type="evidence" value="ECO:0007669"/>
    <property type="project" value="UniProtKB-KW"/>
</dbReference>
<dbReference type="SMART" id="SM00317">
    <property type="entry name" value="SET"/>
    <property type="match status" value="1"/>
</dbReference>
<keyword evidence="4 9" id="KW-0808">Transferase</keyword>
<dbReference type="PROSITE" id="PS50868">
    <property type="entry name" value="POST_SET"/>
    <property type="match status" value="1"/>
</dbReference>
<dbReference type="Gene3D" id="2.170.270.10">
    <property type="entry name" value="SET domain"/>
    <property type="match status" value="1"/>
</dbReference>
<keyword evidence="2" id="KW-0158">Chromosome</keyword>
<dbReference type="AlphaFoldDB" id="A0A853FD58"/>
<dbReference type="GO" id="GO:0008168">
    <property type="term" value="F:methyltransferase activity"/>
    <property type="evidence" value="ECO:0007669"/>
    <property type="project" value="UniProtKB-KW"/>
</dbReference>
<evidence type="ECO:0000256" key="2">
    <source>
        <dbReference type="ARBA" id="ARBA00022454"/>
    </source>
</evidence>
<keyword evidence="10" id="KW-1185">Reference proteome</keyword>
<evidence type="ECO:0000259" key="8">
    <source>
        <dbReference type="PROSITE" id="PS50868"/>
    </source>
</evidence>
<dbReference type="EMBL" id="JACCEW010000004">
    <property type="protein sequence ID" value="NYT37877.1"/>
    <property type="molecule type" value="Genomic_DNA"/>
</dbReference>
<comment type="subcellular location">
    <subcellularLocation>
        <location evidence="1">Chromosome</location>
    </subcellularLocation>
</comment>
<name>A0A853FD58_9BURK</name>
<evidence type="ECO:0000256" key="6">
    <source>
        <dbReference type="SAM" id="MobiDB-lite"/>
    </source>
</evidence>
<sequence>MTRNSLPWHIVKKSTLHGTGVFAARNIPAGTRIIEYGGKRITSEQADAMHPVNPDDPFHTFFFSLSSGEIIDGGDHGTDARWINHSCSPNCEAQENRSGKKVYIHALEDIPAGTELFYDYGLVMEGRITRKLKEQYRCLCGTAACRGTMLALPEKAAAGKRVKRAKDKEQKGAKRGEDKVGRKGKASGKTEAGAGTKADGKKTKANGDKKGKRGDPKRGSGGQPPAERRAEGKRERNGARKRLGTPDVS</sequence>
<dbReference type="InterPro" id="IPR001214">
    <property type="entry name" value="SET_dom"/>
</dbReference>
<evidence type="ECO:0000313" key="10">
    <source>
        <dbReference type="Proteomes" id="UP000580517"/>
    </source>
</evidence>